<dbReference type="PANTHER" id="PTHR43884">
    <property type="entry name" value="ACYL-COA DEHYDROGENASE"/>
    <property type="match status" value="1"/>
</dbReference>
<protein>
    <submittedName>
        <fullName evidence="7">Acyl-CoA dehydrogenase</fullName>
        <ecNumber evidence="7">1.3.8.7</ecNumber>
    </submittedName>
</protein>
<evidence type="ECO:0000256" key="4">
    <source>
        <dbReference type="ARBA" id="ARBA00022827"/>
    </source>
</evidence>
<comment type="cofactor">
    <cofactor evidence="1">
        <name>FAD</name>
        <dbReference type="ChEBI" id="CHEBI:57692"/>
    </cofactor>
</comment>
<dbReference type="InterPro" id="IPR009075">
    <property type="entry name" value="AcylCo_DH/oxidase_C"/>
</dbReference>
<dbReference type="Proteomes" id="UP001620514">
    <property type="component" value="Unassembled WGS sequence"/>
</dbReference>
<dbReference type="InterPro" id="IPR009100">
    <property type="entry name" value="AcylCoA_DH/oxidase_NM_dom_sf"/>
</dbReference>
<name>A0ABW8MXW1_9BURK</name>
<dbReference type="RefSeq" id="WP_404614983.1">
    <property type="nucleotide sequence ID" value="NZ_JBIYDN010000054.1"/>
</dbReference>
<comment type="caution">
    <text evidence="7">The sequence shown here is derived from an EMBL/GenBank/DDBJ whole genome shotgun (WGS) entry which is preliminary data.</text>
</comment>
<keyword evidence="4" id="KW-0274">FAD</keyword>
<evidence type="ECO:0000259" key="6">
    <source>
        <dbReference type="Pfam" id="PF00441"/>
    </source>
</evidence>
<evidence type="ECO:0000313" key="7">
    <source>
        <dbReference type="EMBL" id="MFK4448578.1"/>
    </source>
</evidence>
<dbReference type="PANTHER" id="PTHR43884:SF20">
    <property type="entry name" value="ACYL-COA DEHYDROGENASE FADE28"/>
    <property type="match status" value="1"/>
</dbReference>
<evidence type="ECO:0000256" key="1">
    <source>
        <dbReference type="ARBA" id="ARBA00001974"/>
    </source>
</evidence>
<dbReference type="SUPFAM" id="SSF56645">
    <property type="entry name" value="Acyl-CoA dehydrogenase NM domain-like"/>
    <property type="match status" value="1"/>
</dbReference>
<keyword evidence="5 7" id="KW-0560">Oxidoreductase</keyword>
<comment type="similarity">
    <text evidence="2">Belongs to the acyl-CoA dehydrogenase family.</text>
</comment>
<accession>A0ABW8MXW1</accession>
<evidence type="ECO:0000313" key="8">
    <source>
        <dbReference type="Proteomes" id="UP001620514"/>
    </source>
</evidence>
<dbReference type="EMBL" id="JBIYDN010000054">
    <property type="protein sequence ID" value="MFK4448578.1"/>
    <property type="molecule type" value="Genomic_DNA"/>
</dbReference>
<proteinExistence type="inferred from homology"/>
<keyword evidence="8" id="KW-1185">Reference proteome</keyword>
<dbReference type="Pfam" id="PF00441">
    <property type="entry name" value="Acyl-CoA_dh_1"/>
    <property type="match status" value="1"/>
</dbReference>
<dbReference type="EC" id="1.3.8.7" evidence="7"/>
<gene>
    <name evidence="7" type="ORF">ABH943_008622</name>
</gene>
<feature type="domain" description="Acyl-CoA dehydrogenase/oxidase C-terminal" evidence="6">
    <location>
        <begin position="184"/>
        <end position="300"/>
    </location>
</feature>
<dbReference type="SUPFAM" id="SSF47203">
    <property type="entry name" value="Acyl-CoA dehydrogenase C-terminal domain-like"/>
    <property type="match status" value="1"/>
</dbReference>
<dbReference type="InterPro" id="IPR036250">
    <property type="entry name" value="AcylCo_DH-like_C"/>
</dbReference>
<organism evidence="7 8">
    <name type="scientific">Caballeronia udeis</name>
    <dbReference type="NCBI Taxonomy" id="1232866"/>
    <lineage>
        <taxon>Bacteria</taxon>
        <taxon>Pseudomonadati</taxon>
        <taxon>Pseudomonadota</taxon>
        <taxon>Betaproteobacteria</taxon>
        <taxon>Burkholderiales</taxon>
        <taxon>Burkholderiaceae</taxon>
        <taxon>Caballeronia</taxon>
    </lineage>
</organism>
<evidence type="ECO:0000256" key="2">
    <source>
        <dbReference type="ARBA" id="ARBA00009347"/>
    </source>
</evidence>
<sequence length="339" mass="36052">MNDIFADSFDRLLAGECPTSTIRQIESGESFSGLWTALTQGGFADLLVSESAGGAGLSLLDASPLIATCGRYALPVPLAYTMLVRALLDPKCLKSLTGPITIAAGVVRRTGDVLRCDNVPFGQVSEWIMVEENGLCHLWSLEAAYVEKDRVEGSLDASITWAKRPRSIPLSYRGTRIPGAAITALLISGAMERVLEMTIAYANERSQFGRPIAKFQAIQQQVSVLAELTFAARMASRLACSSSNCTPSRGGTAVAKAYASQAAATAAAIAHAVHGAIGITAEHDLNLYTRRLHAWRRAFGAETAWYEEIGVAWLGGNDSALDFIRGAILPTVSSAGSNQ</sequence>
<evidence type="ECO:0000256" key="5">
    <source>
        <dbReference type="ARBA" id="ARBA00023002"/>
    </source>
</evidence>
<dbReference type="InterPro" id="IPR037069">
    <property type="entry name" value="AcylCoA_DH/ox_N_sf"/>
</dbReference>
<dbReference type="Gene3D" id="1.20.140.10">
    <property type="entry name" value="Butyryl-CoA Dehydrogenase, subunit A, domain 3"/>
    <property type="match status" value="1"/>
</dbReference>
<keyword evidence="3" id="KW-0285">Flavoprotein</keyword>
<evidence type="ECO:0000256" key="3">
    <source>
        <dbReference type="ARBA" id="ARBA00022630"/>
    </source>
</evidence>
<dbReference type="GO" id="GO:0070991">
    <property type="term" value="F:medium-chain fatty acyl-CoA dehydrogenase activity"/>
    <property type="evidence" value="ECO:0007669"/>
    <property type="project" value="UniProtKB-EC"/>
</dbReference>
<reference evidence="7 8" key="1">
    <citation type="submission" date="2024-10" db="EMBL/GenBank/DDBJ databases">
        <authorList>
            <person name="Deangelis K."/>
            <person name="Huntemann M."/>
            <person name="Clum A."/>
            <person name="Wang J."/>
            <person name="Palaniappan K."/>
            <person name="Ritter S."/>
            <person name="Chen I.-M."/>
            <person name="Stamatis D."/>
            <person name="Reddy T."/>
            <person name="O'Malley R."/>
            <person name="Daum C."/>
            <person name="Ng V."/>
            <person name="Ivanova N."/>
            <person name="Kyrpides N."/>
            <person name="Woyke T."/>
        </authorList>
    </citation>
    <scope>NUCLEOTIDE SEQUENCE [LARGE SCALE GENOMIC DNA]</scope>
    <source>
        <strain evidence="7 8">GAS97</strain>
    </source>
</reference>
<reference evidence="7 8" key="2">
    <citation type="submission" date="2024-11" db="EMBL/GenBank/DDBJ databases">
        <title>Using genomics to understand microbial adaptation to soil warming.</title>
        <authorList>
            <person name="Deangelis K.M. PhD."/>
        </authorList>
    </citation>
    <scope>NUCLEOTIDE SEQUENCE [LARGE SCALE GENOMIC DNA]</scope>
    <source>
        <strain evidence="7 8">GAS97</strain>
    </source>
</reference>
<dbReference type="Gene3D" id="1.10.540.10">
    <property type="entry name" value="Acyl-CoA dehydrogenase/oxidase, N-terminal domain"/>
    <property type="match status" value="1"/>
</dbReference>